<evidence type="ECO:0000313" key="7">
    <source>
        <dbReference type="EMBL" id="AVP40274.1"/>
    </source>
</evidence>
<keyword evidence="2" id="KW-0645">Protease</keyword>
<sequence length="262" mass="29439">MEETKFNTFVPLDLEKSTEVENDTREFSTVSGWASTPNLDLQNDIVNPKGIDIEYFVKHGYVNYEHQPDQIVGIPSENCYVDMNKGLYIEAKLFKDNDKVIKMLDLAEKLQKTGSGRRLGFSIEGAVKSRNVNDNRIIDSVMISGVALTAHPANPDATWEKFVKSFVTGYGTTPETQQDAGALRREQISSSITNLTYSTSLQNPKDLDNLWKDVVNHMSKNNQLGYEESIVTLQLAKGLSRKDAEKAVLDIRRNELDSEGEK</sequence>
<dbReference type="KEGG" id="vg:54989997"/>
<evidence type="ECO:0000256" key="1">
    <source>
        <dbReference type="ARBA" id="ARBA00022612"/>
    </source>
</evidence>
<evidence type="ECO:0000256" key="5">
    <source>
        <dbReference type="ARBA" id="ARBA00023045"/>
    </source>
</evidence>
<dbReference type="GO" id="GO:0046797">
    <property type="term" value="P:viral procapsid maturation"/>
    <property type="evidence" value="ECO:0007669"/>
    <property type="project" value="UniProtKB-KW"/>
</dbReference>
<dbReference type="GO" id="GO:0008233">
    <property type="term" value="F:peptidase activity"/>
    <property type="evidence" value="ECO:0007669"/>
    <property type="project" value="UniProtKB-KW"/>
</dbReference>
<name>A0A2P1MXG7_9CAUD</name>
<keyword evidence="1" id="KW-1188">Viral release from host cell</keyword>
<keyword evidence="4" id="KW-0118">Viral capsid assembly</keyword>
<dbReference type="GO" id="GO:0006508">
    <property type="term" value="P:proteolysis"/>
    <property type="evidence" value="ECO:0007669"/>
    <property type="project" value="UniProtKB-KW"/>
</dbReference>
<organism evidence="7 8">
    <name type="scientific">Staphylococcus phage phiSA_BS1</name>
    <dbReference type="NCBI Taxonomy" id="2126734"/>
    <lineage>
        <taxon>Viruses</taxon>
        <taxon>Duplodnaviria</taxon>
        <taxon>Heunggongvirae</taxon>
        <taxon>Uroviricota</taxon>
        <taxon>Caudoviricetes</taxon>
        <taxon>Herelleviridae</taxon>
        <taxon>Twortvirinae</taxon>
        <taxon>Baoshanvirus</taxon>
        <taxon>Baoshanvirus BS1</taxon>
    </lineage>
</organism>
<dbReference type="GeneID" id="54989997"/>
<keyword evidence="3" id="KW-0378">Hydrolase</keyword>
<reference evidence="7 8" key="1">
    <citation type="submission" date="2018-03" db="EMBL/GenBank/DDBJ databases">
        <title>Isolation, the biological characteristics and genomics of two new strains of lysate Staphylococcus aureus phage.</title>
        <authorList>
            <person name="Jin X."/>
            <person name="Zhang C."/>
        </authorList>
    </citation>
    <scope>NUCLEOTIDE SEQUENCE [LARGE SCALE GENOMIC DNA]</scope>
</reference>
<evidence type="ECO:0000256" key="3">
    <source>
        <dbReference type="ARBA" id="ARBA00022801"/>
    </source>
</evidence>
<feature type="domain" description="Prohead serine protease" evidence="6">
    <location>
        <begin position="43"/>
        <end position="160"/>
    </location>
</feature>
<keyword evidence="8" id="KW-1185">Reference proteome</keyword>
<protein>
    <recommendedName>
        <fullName evidence="6">Prohead serine protease domain-containing protein</fullName>
    </recommendedName>
</protein>
<dbReference type="Pfam" id="PF04586">
    <property type="entry name" value="Peptidase_S78"/>
    <property type="match status" value="1"/>
</dbReference>
<evidence type="ECO:0000256" key="4">
    <source>
        <dbReference type="ARBA" id="ARBA00022950"/>
    </source>
</evidence>
<dbReference type="Proteomes" id="UP000241797">
    <property type="component" value="Segment"/>
</dbReference>
<evidence type="ECO:0000256" key="2">
    <source>
        <dbReference type="ARBA" id="ARBA00022670"/>
    </source>
</evidence>
<keyword evidence="5" id="KW-1273">Viral capsid maturation</keyword>
<dbReference type="InterPro" id="IPR054613">
    <property type="entry name" value="Peptidase_S78_dom"/>
</dbReference>
<proteinExistence type="predicted"/>
<dbReference type="RefSeq" id="YP_009799508.1">
    <property type="nucleotide sequence ID" value="NC_047945.1"/>
</dbReference>
<dbReference type="EMBL" id="MH078572">
    <property type="protein sequence ID" value="AVP40274.1"/>
    <property type="molecule type" value="Genomic_DNA"/>
</dbReference>
<evidence type="ECO:0000259" key="6">
    <source>
        <dbReference type="Pfam" id="PF04586"/>
    </source>
</evidence>
<evidence type="ECO:0000313" key="8">
    <source>
        <dbReference type="Proteomes" id="UP000241797"/>
    </source>
</evidence>
<accession>A0A2P1MXG7</accession>